<sequence>MMLMRITKMVFTGAAILVSASLSALYLYQNRLVYPSWAQGARDHVDTPDQYGLPYEDVTLKTPDGVFIKAFDIRNDNSTATMLILSPNAGNIGYFLPMARFLYHELNVSIFIYSYRGYGLSTGSPSEAGLKIDADTVMHHLANSDFHKSRKLILHGRSLGGANAIYIARKFTSLCDAVILENTFLSIRKVIPYVFPLLKHVSFMCHEVWDSEHEIAKIQDEQLPFLFLSGLKDEIVPPLHMKLLYKLCPSSLKQFVELPQGTHNDTIIQDGYWVVVKEFLQKHDLI</sequence>
<dbReference type="PANTHER" id="PTHR12277:SF81">
    <property type="entry name" value="PROTEIN ABHD13"/>
    <property type="match status" value="1"/>
</dbReference>
<name>A0ABX6F3K3_KLUMA</name>
<dbReference type="SUPFAM" id="SSF53474">
    <property type="entry name" value="alpha/beta-Hydrolases"/>
    <property type="match status" value="1"/>
</dbReference>
<dbReference type="PANTHER" id="PTHR12277">
    <property type="entry name" value="ALPHA/BETA HYDROLASE DOMAIN-CONTAINING PROTEIN"/>
    <property type="match status" value="1"/>
</dbReference>
<keyword evidence="2" id="KW-1185">Reference proteome</keyword>
<dbReference type="EMBL" id="CP015060">
    <property type="protein sequence ID" value="QGN17962.1"/>
    <property type="molecule type" value="Genomic_DNA"/>
</dbReference>
<protein>
    <submittedName>
        <fullName evidence="1">Membrane protein YNL320W</fullName>
    </submittedName>
</protein>
<dbReference type="Proteomes" id="UP000422736">
    <property type="component" value="Chromosome 8"/>
</dbReference>
<dbReference type="InterPro" id="IPR029058">
    <property type="entry name" value="AB_hydrolase_fold"/>
</dbReference>
<reference evidence="1 2" key="2">
    <citation type="submission" date="2019-11" db="EMBL/GenBank/DDBJ databases">
        <authorList>
            <person name="Lu H."/>
        </authorList>
    </citation>
    <scope>NUCLEOTIDE SEQUENCE [LARGE SCALE GENOMIC DNA]</scope>
    <source>
        <strain evidence="1 2">FIM1</strain>
    </source>
</reference>
<evidence type="ECO:0000313" key="1">
    <source>
        <dbReference type="EMBL" id="QGN17962.1"/>
    </source>
</evidence>
<organism evidence="1 2">
    <name type="scientific">Kluyveromyces marxianus</name>
    <name type="common">Yeast</name>
    <name type="synonym">Candida kefyr</name>
    <dbReference type="NCBI Taxonomy" id="4911"/>
    <lineage>
        <taxon>Eukaryota</taxon>
        <taxon>Fungi</taxon>
        <taxon>Dikarya</taxon>
        <taxon>Ascomycota</taxon>
        <taxon>Saccharomycotina</taxon>
        <taxon>Saccharomycetes</taxon>
        <taxon>Saccharomycetales</taxon>
        <taxon>Saccharomycetaceae</taxon>
        <taxon>Kluyveromyces</taxon>
    </lineage>
</organism>
<proteinExistence type="predicted"/>
<gene>
    <name evidence="1" type="ORF">FIM1_5171</name>
</gene>
<reference evidence="1 2" key="1">
    <citation type="submission" date="2016-03" db="EMBL/GenBank/DDBJ databases">
        <title>How can Kluyveromyces marxianus grow so fast - potential evolutionary course in Saccharomyces Complex revealed by comparative genomics.</title>
        <authorList>
            <person name="Mo W."/>
            <person name="Lu W."/>
            <person name="Yang X."/>
            <person name="Qi J."/>
            <person name="Lv H."/>
        </authorList>
    </citation>
    <scope>NUCLEOTIDE SEQUENCE [LARGE SCALE GENOMIC DNA]</scope>
    <source>
        <strain evidence="1 2">FIM1</strain>
    </source>
</reference>
<dbReference type="Gene3D" id="3.40.50.1820">
    <property type="entry name" value="alpha/beta hydrolase"/>
    <property type="match status" value="1"/>
</dbReference>
<evidence type="ECO:0000313" key="2">
    <source>
        <dbReference type="Proteomes" id="UP000422736"/>
    </source>
</evidence>
<accession>A0ABX6F3K3</accession>